<dbReference type="NCBIfam" id="TIGR01145">
    <property type="entry name" value="ATP_synt_delta"/>
    <property type="match status" value="1"/>
</dbReference>
<dbReference type="HAMAP" id="MF_01416">
    <property type="entry name" value="ATP_synth_delta_bact"/>
    <property type="match status" value="1"/>
</dbReference>
<evidence type="ECO:0000256" key="2">
    <source>
        <dbReference type="ARBA" id="ARBA00022448"/>
    </source>
</evidence>
<comment type="function">
    <text evidence="7">F(1)F(0) ATP synthase produces ATP from ADP in the presence of a proton or sodium gradient. F-type ATPases consist of two structural domains, F(1) containing the extramembraneous catalytic core and F(0) containing the membrane proton channel, linked together by a central stalk and a peripheral stalk. During catalysis, ATP synthesis in the catalytic domain of F(1) is coupled via a rotary mechanism of the central stalk subunits to proton translocation.</text>
</comment>
<evidence type="ECO:0000313" key="8">
    <source>
        <dbReference type="EMBL" id="MEY8762633.1"/>
    </source>
</evidence>
<keyword evidence="6 7" id="KW-0066">ATP synthesis</keyword>
<accession>A0ABV4DXF2</accession>
<keyword evidence="7" id="KW-1003">Cell membrane</keyword>
<evidence type="ECO:0000313" key="9">
    <source>
        <dbReference type="Proteomes" id="UP001565220"/>
    </source>
</evidence>
<dbReference type="InterPro" id="IPR000711">
    <property type="entry name" value="ATPase_OSCP/dsu"/>
</dbReference>
<name>A0ABV4DXF2_9CLOT</name>
<dbReference type="InterPro" id="IPR026015">
    <property type="entry name" value="ATP_synth_OSCP/delta_N_sf"/>
</dbReference>
<comment type="caution">
    <text evidence="8">The sequence shown here is derived from an EMBL/GenBank/DDBJ whole genome shotgun (WGS) entry which is preliminary data.</text>
</comment>
<dbReference type="Proteomes" id="UP001565220">
    <property type="component" value="Unassembled WGS sequence"/>
</dbReference>
<keyword evidence="3 7" id="KW-0375">Hydrogen ion transport</keyword>
<evidence type="ECO:0000256" key="5">
    <source>
        <dbReference type="ARBA" id="ARBA00023136"/>
    </source>
</evidence>
<evidence type="ECO:0000256" key="3">
    <source>
        <dbReference type="ARBA" id="ARBA00022781"/>
    </source>
</evidence>
<gene>
    <name evidence="7" type="primary">atpH</name>
    <name evidence="8" type="ORF">AB8S09_03085</name>
</gene>
<comment type="subcellular location">
    <subcellularLocation>
        <location evidence="7">Cell membrane</location>
        <topology evidence="7">Peripheral membrane protein</topology>
    </subcellularLocation>
    <subcellularLocation>
        <location evidence="1">Membrane</location>
    </subcellularLocation>
</comment>
<dbReference type="NCBIfam" id="NF004403">
    <property type="entry name" value="PRK05758.2-4"/>
    <property type="match status" value="1"/>
</dbReference>
<dbReference type="PANTHER" id="PTHR11910">
    <property type="entry name" value="ATP SYNTHASE DELTA CHAIN"/>
    <property type="match status" value="1"/>
</dbReference>
<evidence type="ECO:0000256" key="4">
    <source>
        <dbReference type="ARBA" id="ARBA00023065"/>
    </source>
</evidence>
<dbReference type="PRINTS" id="PR00125">
    <property type="entry name" value="ATPASEDELTA"/>
</dbReference>
<evidence type="ECO:0000256" key="7">
    <source>
        <dbReference type="HAMAP-Rule" id="MF_01416"/>
    </source>
</evidence>
<evidence type="ECO:0000256" key="1">
    <source>
        <dbReference type="ARBA" id="ARBA00004370"/>
    </source>
</evidence>
<reference evidence="8 9" key="1">
    <citation type="submission" date="2024-08" db="EMBL/GenBank/DDBJ databases">
        <title>Clostridium lapicellarii sp. nov., and Clostridium renhuaiense sp. nov., two species isolated from the mud in a fermentation cellar used for producing sauce-flavour Chinese liquors.</title>
        <authorList>
            <person name="Yang F."/>
            <person name="Wang H."/>
            <person name="Chen L.Q."/>
            <person name="Zhou N."/>
            <person name="Lu J.J."/>
            <person name="Pu X.X."/>
            <person name="Wan B."/>
            <person name="Wang L."/>
            <person name="Liu S.J."/>
        </authorList>
    </citation>
    <scope>NUCLEOTIDE SEQUENCE [LARGE SCALE GENOMIC DNA]</scope>
    <source>
        <strain evidence="8 9">MT-113</strain>
    </source>
</reference>
<dbReference type="Pfam" id="PF00213">
    <property type="entry name" value="OSCP"/>
    <property type="match status" value="1"/>
</dbReference>
<keyword evidence="7" id="KW-0139">CF(1)</keyword>
<comment type="function">
    <text evidence="7">This protein is part of the stalk that links CF(0) to CF(1). It either transmits conformational changes from CF(0) to CF(1) or is implicated in proton conduction.</text>
</comment>
<keyword evidence="9" id="KW-1185">Reference proteome</keyword>
<comment type="similarity">
    <text evidence="7">Belongs to the ATPase delta chain family.</text>
</comment>
<dbReference type="Gene3D" id="1.10.520.20">
    <property type="entry name" value="N-terminal domain of the delta subunit of the F1F0-ATP synthase"/>
    <property type="match status" value="1"/>
</dbReference>
<dbReference type="EMBL" id="JBGFFE010000002">
    <property type="protein sequence ID" value="MEY8762633.1"/>
    <property type="molecule type" value="Genomic_DNA"/>
</dbReference>
<protein>
    <recommendedName>
        <fullName evidence="7">ATP synthase subunit delta</fullName>
    </recommendedName>
    <alternativeName>
        <fullName evidence="7">ATP synthase F(1) sector subunit delta</fullName>
    </alternativeName>
    <alternativeName>
        <fullName evidence="7">F-type ATPase subunit delta</fullName>
        <shortName evidence="7">F-ATPase subunit delta</shortName>
    </alternativeName>
</protein>
<proteinExistence type="inferred from homology"/>
<keyword evidence="5 7" id="KW-0472">Membrane</keyword>
<evidence type="ECO:0000256" key="6">
    <source>
        <dbReference type="ARBA" id="ARBA00023310"/>
    </source>
</evidence>
<keyword evidence="2 7" id="KW-0813">Transport</keyword>
<organism evidence="8 9">
    <name type="scientific">Clostridium lapidicellarium</name>
    <dbReference type="NCBI Taxonomy" id="3240931"/>
    <lineage>
        <taxon>Bacteria</taxon>
        <taxon>Bacillati</taxon>
        <taxon>Bacillota</taxon>
        <taxon>Clostridia</taxon>
        <taxon>Eubacteriales</taxon>
        <taxon>Clostridiaceae</taxon>
        <taxon>Clostridium</taxon>
    </lineage>
</organism>
<sequence>MYEYLNRRYALALYEIAEGKGKVKEYLDELEQVVNAINKDTEFLKIMEYPEISTADKKKMFTEIFKGKINEDIFSFLLVLIEKGRIDQLNEKFKEMKDIYLEKHNTVVAKVKTVIPLQESEKKNLKQKLEKKFNKKVLIEDEIDPNIIGGVYIDVNNEVIDGTIRSKLSEMKKIMLKGEQR</sequence>
<dbReference type="RefSeq" id="WP_294184837.1">
    <property type="nucleotide sequence ID" value="NZ_JBGFFE010000002.1"/>
</dbReference>
<dbReference type="SUPFAM" id="SSF47928">
    <property type="entry name" value="N-terminal domain of the delta subunit of the F1F0-ATP synthase"/>
    <property type="match status" value="1"/>
</dbReference>
<keyword evidence="4 7" id="KW-0406">Ion transport</keyword>